<dbReference type="SUPFAM" id="SSF117074">
    <property type="entry name" value="Hypothetical protein PA1324"/>
    <property type="match status" value="1"/>
</dbReference>
<proteinExistence type="predicted"/>
<evidence type="ECO:0000259" key="3">
    <source>
        <dbReference type="Pfam" id="PF16371"/>
    </source>
</evidence>
<dbReference type="InterPro" id="IPR029052">
    <property type="entry name" value="Metallo-depent_PP-like"/>
</dbReference>
<dbReference type="Pfam" id="PF00149">
    <property type="entry name" value="Metallophos"/>
    <property type="match status" value="1"/>
</dbReference>
<dbReference type="Proteomes" id="UP001564626">
    <property type="component" value="Unassembled WGS sequence"/>
</dbReference>
<dbReference type="InterPro" id="IPR013783">
    <property type="entry name" value="Ig-like_fold"/>
</dbReference>
<dbReference type="SUPFAM" id="SSF56300">
    <property type="entry name" value="Metallo-dependent phosphatases"/>
    <property type="match status" value="1"/>
</dbReference>
<dbReference type="InterPro" id="IPR051918">
    <property type="entry name" value="STPP_CPPED1"/>
</dbReference>
<dbReference type="Pfam" id="PF16370">
    <property type="entry name" value="MetallophosC"/>
    <property type="match status" value="1"/>
</dbReference>
<name>A0ABV4CH12_9PSEU</name>
<dbReference type="InterPro" id="IPR004843">
    <property type="entry name" value="Calcineurin-like_PHP"/>
</dbReference>
<dbReference type="RefSeq" id="WP_345363504.1">
    <property type="nucleotide sequence ID" value="NZ_BAABII010000010.1"/>
</dbReference>
<dbReference type="PANTHER" id="PTHR43143">
    <property type="entry name" value="METALLOPHOSPHOESTERASE, CALCINEURIN SUPERFAMILY"/>
    <property type="match status" value="1"/>
</dbReference>
<dbReference type="Gene3D" id="3.60.21.10">
    <property type="match status" value="1"/>
</dbReference>
<gene>
    <name evidence="4" type="ORF">AB8O55_06875</name>
</gene>
<feature type="domain" description="Calcineurin-like phosphoesterase C-terminal" evidence="2">
    <location>
        <begin position="417"/>
        <end position="607"/>
    </location>
</feature>
<feature type="domain" description="Calcineurin-like phosphoesterase" evidence="1">
    <location>
        <begin position="219"/>
        <end position="387"/>
    </location>
</feature>
<sequence length="618" mass="66386">MPARVLAAAETGCPATGGVFVDLSSRPLSSRTTGALVLAVTGTLISPAASAAPEHAPLEAGGAAAYQGAVDVVAGPDESQEALDGVVFDDKNENSRQDAGEPGIAGVTVSNGREVVTTDGRGRYELPAYDNMTVFVTQPRGYQVPVDQDNVAQFSYHHLPEGSPELRYGGIAPTGPLPDAVNFPLAQSKLTRSPQQHCLIGGDVQTYDQQEVEYARKGVFTDLAARDDYAGCGALFIGDVVGDDLSLYPRTRELTGMLNGPARFLPGNHDLDFDAPTSEHAFDTFRAKLGPEYYSYDSGKAHVVALSTVEYPLADGGYDGALDERQLEWLRNDIARVPENKLIVIAAHIPLLNFADQGSETHQIDQVKEIYEILEGREAIAVGGHTHSIENLREGDSLAGWKDLFGVDGLPFPHITAGAISGDWYSGRMLEEGYPTAIQRDGGLPGALTLDIDGTAVTERFTVRGDDGSRQMAVGLNTPRYRTWYAENSDNAGSAPEFTDPLTVSRDELARDTWLTTNFWMGSTGSTVEVSLDGGERVEAVRTQPMNGEAQRVGAEWSDPVALQEQLVHGGGPADRTMHLWRLELPADLPVGEHTAEVTATDVHGRQHTSTLTFEVTE</sequence>
<dbReference type="InterPro" id="IPR032288">
    <property type="entry name" value="Metallophos_C"/>
</dbReference>
<dbReference type="EMBL" id="JBGEHV010000008">
    <property type="protein sequence ID" value="MEY8039116.1"/>
    <property type="molecule type" value="Genomic_DNA"/>
</dbReference>
<comment type="caution">
    <text evidence="4">The sequence shown here is derived from an EMBL/GenBank/DDBJ whole genome shotgun (WGS) entry which is preliminary data.</text>
</comment>
<accession>A0ABV4CH12</accession>
<dbReference type="PANTHER" id="PTHR43143:SF1">
    <property type="entry name" value="SERINE_THREONINE-PROTEIN PHOSPHATASE CPPED1"/>
    <property type="match status" value="1"/>
</dbReference>
<dbReference type="Pfam" id="PF16371">
    <property type="entry name" value="MetallophosN"/>
    <property type="match status" value="1"/>
</dbReference>
<dbReference type="InterPro" id="IPR032285">
    <property type="entry name" value="Metallophos_N"/>
</dbReference>
<evidence type="ECO:0000259" key="2">
    <source>
        <dbReference type="Pfam" id="PF16370"/>
    </source>
</evidence>
<dbReference type="Gene3D" id="2.60.40.10">
    <property type="entry name" value="Immunoglobulins"/>
    <property type="match status" value="2"/>
</dbReference>
<organism evidence="4 5">
    <name type="scientific">Saccharopolyspora cebuensis</name>
    <dbReference type="NCBI Taxonomy" id="418759"/>
    <lineage>
        <taxon>Bacteria</taxon>
        <taxon>Bacillati</taxon>
        <taxon>Actinomycetota</taxon>
        <taxon>Actinomycetes</taxon>
        <taxon>Pseudonocardiales</taxon>
        <taxon>Pseudonocardiaceae</taxon>
        <taxon>Saccharopolyspora</taxon>
    </lineage>
</organism>
<evidence type="ECO:0000259" key="1">
    <source>
        <dbReference type="Pfam" id="PF00149"/>
    </source>
</evidence>
<feature type="domain" description="Calcineurin-like phosphoesterase N-terminal" evidence="3">
    <location>
        <begin position="100"/>
        <end position="159"/>
    </location>
</feature>
<keyword evidence="5" id="KW-1185">Reference proteome</keyword>
<reference evidence="4 5" key="1">
    <citation type="submission" date="2024-08" db="EMBL/GenBank/DDBJ databases">
        <title>Genome mining of Saccharopolyspora cebuensis PGLac3 from Nigerian medicinal plant.</title>
        <authorList>
            <person name="Ezeobiora C.E."/>
            <person name="Igbokwe N.H."/>
            <person name="Amin D.H."/>
            <person name="Mendie U.E."/>
        </authorList>
    </citation>
    <scope>NUCLEOTIDE SEQUENCE [LARGE SCALE GENOMIC DNA]</scope>
    <source>
        <strain evidence="4 5">PGLac3</strain>
    </source>
</reference>
<protein>
    <submittedName>
        <fullName evidence="4">Calcineurin-like phosphoesterase family protein</fullName>
    </submittedName>
</protein>
<evidence type="ECO:0000313" key="5">
    <source>
        <dbReference type="Proteomes" id="UP001564626"/>
    </source>
</evidence>
<evidence type="ECO:0000313" key="4">
    <source>
        <dbReference type="EMBL" id="MEY8039116.1"/>
    </source>
</evidence>